<gene>
    <name evidence="1" type="ORF">FDG31_16940</name>
</gene>
<comment type="caution">
    <text evidence="1">The sequence shown here is derived from an EMBL/GenBank/DDBJ whole genome shotgun (WGS) entry which is preliminary data.</text>
</comment>
<evidence type="ECO:0000313" key="2">
    <source>
        <dbReference type="Proteomes" id="UP000486903"/>
    </source>
</evidence>
<evidence type="ECO:0000313" key="1">
    <source>
        <dbReference type="EMBL" id="NFV27805.1"/>
    </source>
</evidence>
<proteinExistence type="predicted"/>
<name>A0A6B4JRA8_CLOBO</name>
<accession>A0A6B4JRA8</accession>
<protein>
    <submittedName>
        <fullName evidence="1">ABC transporter permease</fullName>
    </submittedName>
</protein>
<sequence length="360" mass="42034">MQSLRLTLFEIKKQITSISFIAITSIFVAFAIIQMGEIFHYPVMNNQDIIYLKEHGEGDYLYVNTSTEELKANTIDYLNKIISQDQMRKEDESIIKNLITKIEQENLSFDQAYEILSRENSDLLSWLEACKTQFGYKVGTIDEINQNMKINLNGQGYNTVFFEKYVTYMQLTCAMCILPLFILLFTKDVRYNMNEIISVQPITAIRYILCKYFGCLLAVLLILYTLGIVMNSYIINRFQSAGWQINYEFFFKDYIIFIVPTILFLSALIMFLVLFLKKAIAVFPLYILYIIFNATQSAFVGQNHENSLYKCVIRLDNMIPYNNFILLNRGLYLILSVILIIISCRLYKHSRSNPRRAITI</sequence>
<organism evidence="1 2">
    <name type="scientific">Clostridium botulinum</name>
    <dbReference type="NCBI Taxonomy" id="1491"/>
    <lineage>
        <taxon>Bacteria</taxon>
        <taxon>Bacillati</taxon>
        <taxon>Bacillota</taxon>
        <taxon>Clostridia</taxon>
        <taxon>Eubacteriales</taxon>
        <taxon>Clostridiaceae</taxon>
        <taxon>Clostridium</taxon>
    </lineage>
</organism>
<reference evidence="1 2" key="1">
    <citation type="submission" date="2019-04" db="EMBL/GenBank/DDBJ databases">
        <title>Genome sequencing of Clostridium botulinum Groups I-IV and Clostridium butyricum.</title>
        <authorList>
            <person name="Brunt J."/>
            <person name="Van Vliet A.H.M."/>
            <person name="Stringer S.C."/>
            <person name="Carter A.T."/>
            <person name="Peck M.W."/>
        </authorList>
    </citation>
    <scope>NUCLEOTIDE SEQUENCE [LARGE SCALE GENOMIC DNA]</scope>
    <source>
        <strain evidence="1 2">BL81</strain>
    </source>
</reference>
<dbReference type="EMBL" id="SXFB01000021">
    <property type="protein sequence ID" value="NFV27805.1"/>
    <property type="molecule type" value="Genomic_DNA"/>
</dbReference>
<dbReference type="Proteomes" id="UP000486903">
    <property type="component" value="Unassembled WGS sequence"/>
</dbReference>
<dbReference type="RefSeq" id="WP_003373416.1">
    <property type="nucleotide sequence ID" value="NZ_JACBBA010000010.1"/>
</dbReference>
<dbReference type="AlphaFoldDB" id="A0A6B4JRA8"/>